<evidence type="ECO:0000313" key="2">
    <source>
        <dbReference type="EMBL" id="WOF15404.1"/>
    </source>
</evidence>
<dbReference type="RefSeq" id="WP_317136974.1">
    <property type="nucleotide sequence ID" value="NZ_CP043875.1"/>
</dbReference>
<feature type="coiled-coil region" evidence="1">
    <location>
        <begin position="367"/>
        <end position="419"/>
    </location>
</feature>
<dbReference type="KEGG" id="mefw:F1737_01240"/>
<dbReference type="GeneID" id="85228752"/>
<reference evidence="2 3" key="1">
    <citation type="submission" date="2019-09" db="EMBL/GenBank/DDBJ databases">
        <title>The complete genome of Methanoplanus sp. FWC-SCC4.</title>
        <authorList>
            <person name="Chen S.-C."/>
            <person name="Zhou Y.-Z."/>
            <person name="Lai M.-C."/>
        </authorList>
    </citation>
    <scope>NUCLEOTIDE SEQUENCE [LARGE SCALE GENOMIC DNA]</scope>
    <source>
        <strain evidence="2 3">FWC-SCC4</strain>
    </source>
</reference>
<dbReference type="Proteomes" id="UP001301797">
    <property type="component" value="Chromosome"/>
</dbReference>
<dbReference type="AlphaFoldDB" id="A0AA97I394"/>
<evidence type="ECO:0000256" key="1">
    <source>
        <dbReference type="SAM" id="Coils"/>
    </source>
</evidence>
<dbReference type="EMBL" id="CP043875">
    <property type="protein sequence ID" value="WOF15404.1"/>
    <property type="molecule type" value="Genomic_DNA"/>
</dbReference>
<proteinExistence type="predicted"/>
<protein>
    <recommendedName>
        <fullName evidence="4">Cell surface protein</fullName>
    </recommendedName>
</protein>
<evidence type="ECO:0008006" key="4">
    <source>
        <dbReference type="Google" id="ProtNLM"/>
    </source>
</evidence>
<accession>A0AA97I394</accession>
<organism evidence="2 3">
    <name type="scientific">Methanochimaera problematica</name>
    <dbReference type="NCBI Taxonomy" id="2609417"/>
    <lineage>
        <taxon>Archaea</taxon>
        <taxon>Methanobacteriati</taxon>
        <taxon>Methanobacteriota</taxon>
        <taxon>Stenosarchaea group</taxon>
        <taxon>Methanomicrobia</taxon>
        <taxon>Methanomicrobiales</taxon>
        <taxon>Methanomicrobiaceae</taxon>
        <taxon>Methanochimaera</taxon>
    </lineage>
</organism>
<sequence>MAGFLKKLFAKKEEEPFRIEFSEIDAYLLNKEEGVMNVFREASASSGKEVRGAIADIMDKSDRLLEAKIPEDADVPPRVRSVVEKSLPGFVSSVKKTADVELSDDPELFYEEIIALVQSFGNCMRQQGRYLPAAYPEEMKDIRSSVTVIGRELNSMSEKIKPSIELRENLSKTRKVYEEIKGSEDEADSSIEERKSLKKRIISLTQEMQDTDEKISLCRKSPEYIFYEEMLAKKDSLSEEASELMDTYNLLSSTVSNVFRKAVYAAEREGNKDLAASLKKFEEILNDSKREDETELTELYESFYDSFRSLTESDGSIIKNKSEEKLFADKFYLTVEISQICRKYREVISDLNKTTGFIEDSGPAKELERLEKMREDLLIDSENDKKRINYLSEQIESLNAGIARNYENLLNEFRNLEGREVIFGDDFPGKPGF</sequence>
<keyword evidence="3" id="KW-1185">Reference proteome</keyword>
<keyword evidence="1" id="KW-0175">Coiled coil</keyword>
<evidence type="ECO:0000313" key="3">
    <source>
        <dbReference type="Proteomes" id="UP001301797"/>
    </source>
</evidence>
<gene>
    <name evidence="2" type="ORF">F1737_01240</name>
</gene>
<feature type="coiled-coil region" evidence="1">
    <location>
        <begin position="180"/>
        <end position="247"/>
    </location>
</feature>
<name>A0AA97I394_9EURY</name>